<dbReference type="PANTHER" id="PTHR43101:SF1">
    <property type="entry name" value="BETA-FRUCTOSIDASE"/>
    <property type="match status" value="1"/>
</dbReference>
<dbReference type="InterPro" id="IPR013148">
    <property type="entry name" value="Glyco_hydro_32_N"/>
</dbReference>
<comment type="caution">
    <text evidence="6">The sequence shown here is derived from an EMBL/GenBank/DDBJ whole genome shotgun (WGS) entry which is preliminary data.</text>
</comment>
<dbReference type="CDD" id="cd18609">
    <property type="entry name" value="GH32-like"/>
    <property type="match status" value="1"/>
</dbReference>
<feature type="region of interest" description="Disordered" evidence="4">
    <location>
        <begin position="306"/>
        <end position="330"/>
    </location>
</feature>
<keyword evidence="3" id="KW-0326">Glycosidase</keyword>
<reference evidence="6 7" key="1">
    <citation type="submission" date="2017-02" db="EMBL/GenBank/DDBJ databases">
        <authorList>
            <person name="Varghese N."/>
            <person name="Submissions S."/>
        </authorList>
    </citation>
    <scope>NUCLEOTIDE SEQUENCE [LARGE SCALE GENOMIC DNA]</scope>
    <source>
        <strain evidence="6 7">VKM Ac-1787</strain>
    </source>
</reference>
<dbReference type="Pfam" id="PF00251">
    <property type="entry name" value="Glyco_hydro_32N"/>
    <property type="match status" value="1"/>
</dbReference>
<dbReference type="Proteomes" id="UP000190827">
    <property type="component" value="Unassembled WGS sequence"/>
</dbReference>
<evidence type="ECO:0000256" key="4">
    <source>
        <dbReference type="SAM" id="MobiDB-lite"/>
    </source>
</evidence>
<feature type="domain" description="Glycosyl hydrolase family 32 N-terminal" evidence="5">
    <location>
        <begin position="20"/>
        <end position="291"/>
    </location>
</feature>
<sequence>MTFELDDHWVWDFWFADDGDTFHLFYLHAPKSLGDPQRRHRNARIGHATSEDLRTWTDLGPVLSPGEPSAFDGTATWTGSVVLGPSDRWYLFYTGSRFLDAESHANIETVGVATSSDLHTWSKQDGPVLAADGPWYERFGDGSWPEEAWRDPWVFADPAGDGWHMLVTARANRGPDSDRGVVGHAVSHDLSSWRPAPPLSEPGAGFEHLEVLQPIETAEGWSVLFSCDTSMLAGSRKVSGETGGVWIAPAAGPAGPFFPEDARLILDERLYSGRIITDRAGRQVLLAFVNQDDDGRFVGTISDPLPVKDLLPPRPEPPKPRRAAMDEVGS</sequence>
<dbReference type="EMBL" id="FUZO01000001">
    <property type="protein sequence ID" value="SKC57314.1"/>
    <property type="molecule type" value="Genomic_DNA"/>
</dbReference>
<dbReference type="RefSeq" id="WP_079705824.1">
    <property type="nucleotide sequence ID" value="NZ_FUZO01000001.1"/>
</dbReference>
<gene>
    <name evidence="6" type="ORF">SAMN06295973_2129</name>
</gene>
<evidence type="ECO:0000256" key="1">
    <source>
        <dbReference type="ARBA" id="ARBA00009902"/>
    </source>
</evidence>
<evidence type="ECO:0000259" key="5">
    <source>
        <dbReference type="Pfam" id="PF00251"/>
    </source>
</evidence>
<dbReference type="Gene3D" id="2.115.10.20">
    <property type="entry name" value="Glycosyl hydrolase domain, family 43"/>
    <property type="match status" value="1"/>
</dbReference>
<evidence type="ECO:0000256" key="2">
    <source>
        <dbReference type="ARBA" id="ARBA00022801"/>
    </source>
</evidence>
<protein>
    <submittedName>
        <fullName evidence="6">Beta-fructofuranosidase</fullName>
    </submittedName>
</protein>
<proteinExistence type="inferred from homology"/>
<keyword evidence="2" id="KW-0378">Hydrolase</keyword>
<accession>A0ABY1LLI2</accession>
<feature type="compositionally biased region" description="Basic and acidic residues" evidence="4">
    <location>
        <begin position="316"/>
        <end position="330"/>
    </location>
</feature>
<evidence type="ECO:0000313" key="7">
    <source>
        <dbReference type="Proteomes" id="UP000190827"/>
    </source>
</evidence>
<comment type="similarity">
    <text evidence="1">Belongs to the glycosyl hydrolase 32 family.</text>
</comment>
<dbReference type="PANTHER" id="PTHR43101">
    <property type="entry name" value="BETA-FRUCTOSIDASE"/>
    <property type="match status" value="1"/>
</dbReference>
<keyword evidence="7" id="KW-1185">Reference proteome</keyword>
<dbReference type="InterPro" id="IPR023296">
    <property type="entry name" value="Glyco_hydro_beta-prop_sf"/>
</dbReference>
<dbReference type="InterPro" id="IPR051214">
    <property type="entry name" value="GH32_Enzymes"/>
</dbReference>
<evidence type="ECO:0000256" key="3">
    <source>
        <dbReference type="ARBA" id="ARBA00023295"/>
    </source>
</evidence>
<organism evidence="6 7">
    <name type="scientific">Plantibacter cousiniae</name>
    <name type="common">nom. nud.</name>
    <dbReference type="NCBI Taxonomy" id="199709"/>
    <lineage>
        <taxon>Bacteria</taxon>
        <taxon>Bacillati</taxon>
        <taxon>Actinomycetota</taxon>
        <taxon>Actinomycetes</taxon>
        <taxon>Micrococcales</taxon>
        <taxon>Microbacteriaceae</taxon>
        <taxon>Plantibacter</taxon>
    </lineage>
</organism>
<name>A0ABY1LLI2_9MICO</name>
<dbReference type="SUPFAM" id="SSF75005">
    <property type="entry name" value="Arabinanase/levansucrase/invertase"/>
    <property type="match status" value="1"/>
</dbReference>
<evidence type="ECO:0000313" key="6">
    <source>
        <dbReference type="EMBL" id="SKC57314.1"/>
    </source>
</evidence>